<dbReference type="PROSITE" id="PS50943">
    <property type="entry name" value="HTH_CROC1"/>
    <property type="match status" value="1"/>
</dbReference>
<dbReference type="Gene3D" id="1.10.260.40">
    <property type="entry name" value="lambda repressor-like DNA-binding domains"/>
    <property type="match status" value="1"/>
</dbReference>
<evidence type="ECO:0000256" key="1">
    <source>
        <dbReference type="ARBA" id="ARBA00023125"/>
    </source>
</evidence>
<dbReference type="EMBL" id="QTKU01000001">
    <property type="protein sequence ID" value="MBS8258783.1"/>
    <property type="molecule type" value="Genomic_DNA"/>
</dbReference>
<reference evidence="3" key="2">
    <citation type="journal article" date="2021" name="Microorganisms">
        <title>Bacterial Dimethylsulfoniopropionate Biosynthesis in the East China Sea.</title>
        <authorList>
            <person name="Liu J."/>
            <person name="Zhang Y."/>
            <person name="Liu J."/>
            <person name="Zhong H."/>
            <person name="Williams B.T."/>
            <person name="Zheng Y."/>
            <person name="Curson A.R.J."/>
            <person name="Sun C."/>
            <person name="Sun H."/>
            <person name="Song D."/>
            <person name="Wagner Mackenzie B."/>
            <person name="Bermejo Martinez A."/>
            <person name="Todd J.D."/>
            <person name="Zhang X.H."/>
        </authorList>
    </citation>
    <scope>NUCLEOTIDE SEQUENCE</scope>
    <source>
        <strain evidence="3">AESS21</strain>
    </source>
</reference>
<dbReference type="SMART" id="SM00530">
    <property type="entry name" value="HTH_XRE"/>
    <property type="match status" value="1"/>
</dbReference>
<dbReference type="PANTHER" id="PTHR46797">
    <property type="entry name" value="HTH-TYPE TRANSCRIPTIONAL REGULATOR"/>
    <property type="match status" value="1"/>
</dbReference>
<dbReference type="SUPFAM" id="SSF47413">
    <property type="entry name" value="lambda repressor-like DNA-binding domains"/>
    <property type="match status" value="1"/>
</dbReference>
<dbReference type="Pfam" id="PF01381">
    <property type="entry name" value="HTH_3"/>
    <property type="match status" value="1"/>
</dbReference>
<dbReference type="GO" id="GO:0005829">
    <property type="term" value="C:cytosol"/>
    <property type="evidence" value="ECO:0007669"/>
    <property type="project" value="TreeGrafter"/>
</dbReference>
<accession>A0A944CAR7</accession>
<protein>
    <submittedName>
        <fullName evidence="3">XRE family transcriptional regulator</fullName>
    </submittedName>
</protein>
<reference evidence="3" key="1">
    <citation type="submission" date="2018-08" db="EMBL/GenBank/DDBJ databases">
        <authorList>
            <person name="Jin W."/>
            <person name="Wang H."/>
            <person name="Yang Y."/>
            <person name="Li M."/>
            <person name="Liu J."/>
        </authorList>
    </citation>
    <scope>NUCLEOTIDE SEQUENCE</scope>
    <source>
        <strain evidence="3">AESS21</strain>
    </source>
</reference>
<dbReference type="AlphaFoldDB" id="A0A944CAR7"/>
<dbReference type="InterPro" id="IPR013096">
    <property type="entry name" value="Cupin_2"/>
</dbReference>
<evidence type="ECO:0000313" key="4">
    <source>
        <dbReference type="Proteomes" id="UP000705379"/>
    </source>
</evidence>
<dbReference type="InterPro" id="IPR014710">
    <property type="entry name" value="RmlC-like_jellyroll"/>
</dbReference>
<sequence>MSPTLTPIALIARALQRERTRAGMSLSSLAKEAGLAKSTLSQLEAGQGNPSVETLWAIANALNVPFSFLFETKASETKLIRAGEGTPVSADHADFRTTLLANCPPGVRRDLYRAEVRKGDIRSAKAHPAGTVEHALVVSGRVRTGPAGMAEDLEPGDYYRYPADVPHSYETLSDKAVLVIVMEVQG</sequence>
<evidence type="ECO:0000259" key="2">
    <source>
        <dbReference type="PROSITE" id="PS50943"/>
    </source>
</evidence>
<dbReference type="Gene3D" id="2.60.120.10">
    <property type="entry name" value="Jelly Rolls"/>
    <property type="match status" value="1"/>
</dbReference>
<dbReference type="InterPro" id="IPR001387">
    <property type="entry name" value="Cro/C1-type_HTH"/>
</dbReference>
<dbReference type="InterPro" id="IPR050807">
    <property type="entry name" value="TransReg_Diox_bact_type"/>
</dbReference>
<dbReference type="Pfam" id="PF07883">
    <property type="entry name" value="Cupin_2"/>
    <property type="match status" value="1"/>
</dbReference>
<feature type="domain" description="HTH cro/C1-type" evidence="2">
    <location>
        <begin position="15"/>
        <end position="69"/>
    </location>
</feature>
<organism evidence="3 4">
    <name type="scientific">Roseibium polysiphoniae</name>
    <dbReference type="NCBI Taxonomy" id="2571221"/>
    <lineage>
        <taxon>Bacteria</taxon>
        <taxon>Pseudomonadati</taxon>
        <taxon>Pseudomonadota</taxon>
        <taxon>Alphaproteobacteria</taxon>
        <taxon>Hyphomicrobiales</taxon>
        <taxon>Stappiaceae</taxon>
        <taxon>Roseibium</taxon>
    </lineage>
</organism>
<dbReference type="CDD" id="cd02209">
    <property type="entry name" value="cupin_XRE_C"/>
    <property type="match status" value="1"/>
</dbReference>
<evidence type="ECO:0000313" key="3">
    <source>
        <dbReference type="EMBL" id="MBS8258783.1"/>
    </source>
</evidence>
<keyword evidence="1" id="KW-0238">DNA-binding</keyword>
<dbReference type="SUPFAM" id="SSF51182">
    <property type="entry name" value="RmlC-like cupins"/>
    <property type="match status" value="1"/>
</dbReference>
<dbReference type="GO" id="GO:0003700">
    <property type="term" value="F:DNA-binding transcription factor activity"/>
    <property type="evidence" value="ECO:0007669"/>
    <property type="project" value="TreeGrafter"/>
</dbReference>
<dbReference type="InterPro" id="IPR010982">
    <property type="entry name" value="Lambda_DNA-bd_dom_sf"/>
</dbReference>
<dbReference type="GO" id="GO:0003677">
    <property type="term" value="F:DNA binding"/>
    <property type="evidence" value="ECO:0007669"/>
    <property type="project" value="UniProtKB-KW"/>
</dbReference>
<proteinExistence type="predicted"/>
<dbReference type="CDD" id="cd00093">
    <property type="entry name" value="HTH_XRE"/>
    <property type="match status" value="1"/>
</dbReference>
<dbReference type="InterPro" id="IPR011051">
    <property type="entry name" value="RmlC_Cupin_sf"/>
</dbReference>
<comment type="caution">
    <text evidence="3">The sequence shown here is derived from an EMBL/GenBank/DDBJ whole genome shotgun (WGS) entry which is preliminary data.</text>
</comment>
<dbReference type="Proteomes" id="UP000705379">
    <property type="component" value="Unassembled WGS sequence"/>
</dbReference>
<name>A0A944CAR7_9HYPH</name>
<dbReference type="PANTHER" id="PTHR46797:SF1">
    <property type="entry name" value="METHYLPHOSPHONATE SYNTHASE"/>
    <property type="match status" value="1"/>
</dbReference>
<gene>
    <name evidence="3" type="ORF">DYI23_01010</name>
</gene>